<organism evidence="8 9">
    <name type="scientific">Ktedonobacter racemifer DSM 44963</name>
    <dbReference type="NCBI Taxonomy" id="485913"/>
    <lineage>
        <taxon>Bacteria</taxon>
        <taxon>Bacillati</taxon>
        <taxon>Chloroflexota</taxon>
        <taxon>Ktedonobacteria</taxon>
        <taxon>Ktedonobacterales</taxon>
        <taxon>Ktedonobacteraceae</taxon>
        <taxon>Ktedonobacter</taxon>
    </lineage>
</organism>
<dbReference type="GO" id="GO:0010181">
    <property type="term" value="F:FMN binding"/>
    <property type="evidence" value="ECO:0007669"/>
    <property type="project" value="UniProtKB-UniRule"/>
</dbReference>
<dbReference type="GO" id="GO:0016652">
    <property type="term" value="F:oxidoreductase activity, acting on NAD(P)H as acceptor"/>
    <property type="evidence" value="ECO:0007669"/>
    <property type="project" value="UniProtKB-UniRule"/>
</dbReference>
<keyword evidence="9" id="KW-1185">Reference proteome</keyword>
<dbReference type="HAMAP" id="MF_01216">
    <property type="entry name" value="Azoreductase_type1"/>
    <property type="match status" value="1"/>
</dbReference>
<keyword evidence="3 6" id="KW-0560">Oxidoreductase</keyword>
<comment type="catalytic activity">
    <reaction evidence="5">
        <text>N,N-dimethyl-1,4-phenylenediamine + anthranilate + 2 NAD(+) = 2-(4-dimethylaminophenyl)diazenylbenzoate + 2 NADH + 2 H(+)</text>
        <dbReference type="Rhea" id="RHEA:55872"/>
        <dbReference type="ChEBI" id="CHEBI:15378"/>
        <dbReference type="ChEBI" id="CHEBI:15783"/>
        <dbReference type="ChEBI" id="CHEBI:16567"/>
        <dbReference type="ChEBI" id="CHEBI:57540"/>
        <dbReference type="ChEBI" id="CHEBI:57945"/>
        <dbReference type="ChEBI" id="CHEBI:71579"/>
        <dbReference type="EC" id="1.7.1.17"/>
    </reaction>
    <physiologicalReaction direction="right-to-left" evidence="5">
        <dbReference type="Rhea" id="RHEA:55874"/>
    </physiologicalReaction>
</comment>
<dbReference type="OrthoDB" id="9787136at2"/>
<dbReference type="FunCoup" id="D6TLF4">
    <property type="interactions" value="20"/>
</dbReference>
<evidence type="ECO:0000256" key="1">
    <source>
        <dbReference type="ARBA" id="ARBA00022630"/>
    </source>
</evidence>
<evidence type="ECO:0000256" key="4">
    <source>
        <dbReference type="ARBA" id="ARBA00023027"/>
    </source>
</evidence>
<dbReference type="PANTHER" id="PTHR43741:SF4">
    <property type="entry name" value="FMN-DEPENDENT NADH:QUINONE OXIDOREDUCTASE"/>
    <property type="match status" value="1"/>
</dbReference>
<reference evidence="8 9" key="1">
    <citation type="journal article" date="2011" name="Stand. Genomic Sci.">
        <title>Non-contiguous finished genome sequence and contextual data of the filamentous soil bacterium Ktedonobacter racemifer type strain (SOSP1-21).</title>
        <authorList>
            <person name="Chang Y.J."/>
            <person name="Land M."/>
            <person name="Hauser L."/>
            <person name="Chertkov O."/>
            <person name="Del Rio T.G."/>
            <person name="Nolan M."/>
            <person name="Copeland A."/>
            <person name="Tice H."/>
            <person name="Cheng J.F."/>
            <person name="Lucas S."/>
            <person name="Han C."/>
            <person name="Goodwin L."/>
            <person name="Pitluck S."/>
            <person name="Ivanova N."/>
            <person name="Ovchinikova G."/>
            <person name="Pati A."/>
            <person name="Chen A."/>
            <person name="Palaniappan K."/>
            <person name="Mavromatis K."/>
            <person name="Liolios K."/>
            <person name="Brettin T."/>
            <person name="Fiebig A."/>
            <person name="Rohde M."/>
            <person name="Abt B."/>
            <person name="Goker M."/>
            <person name="Detter J.C."/>
            <person name="Woyke T."/>
            <person name="Bristow J."/>
            <person name="Eisen J.A."/>
            <person name="Markowitz V."/>
            <person name="Hugenholtz P."/>
            <person name="Kyrpides N.C."/>
            <person name="Klenk H.P."/>
            <person name="Lapidus A."/>
        </authorList>
    </citation>
    <scope>NUCLEOTIDE SEQUENCE [LARGE SCALE GENOMIC DNA]</scope>
    <source>
        <strain evidence="9">DSM 44963</strain>
    </source>
</reference>
<dbReference type="EC" id="1.6.5.-" evidence="6"/>
<feature type="binding site" evidence="6">
    <location>
        <begin position="97"/>
        <end position="100"/>
    </location>
    <ligand>
        <name>FMN</name>
        <dbReference type="ChEBI" id="CHEBI:58210"/>
    </ligand>
</feature>
<comment type="caution">
    <text evidence="8">The sequence shown here is derived from an EMBL/GenBank/DDBJ whole genome shotgun (WGS) entry which is preliminary data.</text>
</comment>
<dbReference type="eggNOG" id="COG1182">
    <property type="taxonomic scope" value="Bacteria"/>
</dbReference>
<comment type="catalytic activity">
    <reaction evidence="6">
        <text>2 a quinone + NADH + H(+) = 2 a 1,4-benzosemiquinone + NAD(+)</text>
        <dbReference type="Rhea" id="RHEA:65952"/>
        <dbReference type="ChEBI" id="CHEBI:15378"/>
        <dbReference type="ChEBI" id="CHEBI:57540"/>
        <dbReference type="ChEBI" id="CHEBI:57945"/>
        <dbReference type="ChEBI" id="CHEBI:132124"/>
        <dbReference type="ChEBI" id="CHEBI:134225"/>
    </reaction>
</comment>
<dbReference type="InterPro" id="IPR050104">
    <property type="entry name" value="FMN-dep_NADH:Q_OxRdtase_AzoR1"/>
</dbReference>
<dbReference type="EC" id="1.7.1.17" evidence="6"/>
<dbReference type="EMBL" id="ADVG01000002">
    <property type="protein sequence ID" value="EFH86604.1"/>
    <property type="molecule type" value="Genomic_DNA"/>
</dbReference>
<accession>D6TLF4</accession>
<dbReference type="Proteomes" id="UP000004508">
    <property type="component" value="Unassembled WGS sequence"/>
</dbReference>
<evidence type="ECO:0000313" key="8">
    <source>
        <dbReference type="EMBL" id="EFH86604.1"/>
    </source>
</evidence>
<evidence type="ECO:0000256" key="2">
    <source>
        <dbReference type="ARBA" id="ARBA00022643"/>
    </source>
</evidence>
<dbReference type="GO" id="GO:0016655">
    <property type="term" value="F:oxidoreductase activity, acting on NAD(P)H, quinone or similar compound as acceptor"/>
    <property type="evidence" value="ECO:0007669"/>
    <property type="project" value="InterPro"/>
</dbReference>
<sequence>MRLLNIESSPRGSRSASIAVTSAFLEAYRQACPGVMVDTLNVWEERLPDFDQEAIGAKYKGVNKEPMDQTETAVWNKIQELAVRFQQADRIVLGVPMWNFAYPYKLKQLIDLVCQRNMLFTYDGIEYGPLLKTPRAFVVYVRGGTYAEDSPTPASRFDHQKGYIDFWLKFLGVKEVQTLVVEGTTWGGKEKGEEAIARGQEEAKKVAADF</sequence>
<comment type="subunit">
    <text evidence="6">Homodimer.</text>
</comment>
<dbReference type="InterPro" id="IPR029039">
    <property type="entry name" value="Flavoprotein-like_sf"/>
</dbReference>
<evidence type="ECO:0000259" key="7">
    <source>
        <dbReference type="Pfam" id="PF02525"/>
    </source>
</evidence>
<proteinExistence type="inferred from homology"/>
<comment type="function">
    <text evidence="6">Quinone reductase that provides resistance to thiol-specific stress caused by electrophilic quinones.</text>
</comment>
<dbReference type="InterPro" id="IPR023048">
    <property type="entry name" value="NADH:quinone_OxRdtase_FMN_depd"/>
</dbReference>
<dbReference type="AlphaFoldDB" id="D6TLF4"/>
<keyword evidence="1 6" id="KW-0285">Flavoprotein</keyword>
<feature type="binding site" evidence="6">
    <location>
        <position position="9"/>
    </location>
    <ligand>
        <name>FMN</name>
        <dbReference type="ChEBI" id="CHEBI:58210"/>
    </ligand>
</feature>
<gene>
    <name evidence="6" type="primary">azoR</name>
    <name evidence="8" type="ORF">Krac_7909</name>
</gene>
<dbReference type="Gene3D" id="3.40.50.360">
    <property type="match status" value="1"/>
</dbReference>
<comment type="cofactor">
    <cofactor evidence="6">
        <name>FMN</name>
        <dbReference type="ChEBI" id="CHEBI:58210"/>
    </cofactor>
    <text evidence="6">Binds 1 FMN per subunit.</text>
</comment>
<name>D6TLF4_KTERA</name>
<dbReference type="PANTHER" id="PTHR43741">
    <property type="entry name" value="FMN-DEPENDENT NADH-AZOREDUCTASE 1"/>
    <property type="match status" value="1"/>
</dbReference>
<keyword evidence="4 6" id="KW-0520">NAD</keyword>
<comment type="caution">
    <text evidence="6">Lacks conserved residue(s) required for the propagation of feature annotation.</text>
</comment>
<protein>
    <recommendedName>
        <fullName evidence="6">FMN dependent NADH:quinone oxidoreductase</fullName>
        <ecNumber evidence="6">1.6.5.-</ecNumber>
    </recommendedName>
    <alternativeName>
        <fullName evidence="6">Azo-dye reductase</fullName>
    </alternativeName>
    <alternativeName>
        <fullName evidence="6">FMN-dependent NADH-azo compound oxidoreductase</fullName>
    </alternativeName>
    <alternativeName>
        <fullName evidence="6">FMN-dependent NADH-azoreductase</fullName>
        <ecNumber evidence="6">1.7.1.17</ecNumber>
    </alternativeName>
</protein>
<feature type="binding site" evidence="6">
    <location>
        <begin position="15"/>
        <end position="17"/>
    </location>
    <ligand>
        <name>FMN</name>
        <dbReference type="ChEBI" id="CHEBI:58210"/>
    </ligand>
</feature>
<dbReference type="Pfam" id="PF02525">
    <property type="entry name" value="Flavodoxin_2"/>
    <property type="match status" value="1"/>
</dbReference>
<dbReference type="SUPFAM" id="SSF52218">
    <property type="entry name" value="Flavoproteins"/>
    <property type="match status" value="1"/>
</dbReference>
<feature type="domain" description="Flavodoxin-like fold" evidence="7">
    <location>
        <begin position="1"/>
        <end position="205"/>
    </location>
</feature>
<comment type="similarity">
    <text evidence="6">Belongs to the azoreductase type 1 family.</text>
</comment>
<dbReference type="InterPro" id="IPR003680">
    <property type="entry name" value="Flavodoxin_fold"/>
</dbReference>
<comment type="function">
    <text evidence="6">Also exhibits azoreductase activity. Catalyzes the reductive cleavage of the azo bond in aromatic azo compounds to the corresponding amines.</text>
</comment>
<dbReference type="RefSeq" id="WP_007911062.1">
    <property type="nucleotide sequence ID" value="NZ_ADVG01000002.1"/>
</dbReference>
<evidence type="ECO:0000256" key="6">
    <source>
        <dbReference type="HAMAP-Rule" id="MF_01216"/>
    </source>
</evidence>
<dbReference type="GO" id="GO:0009055">
    <property type="term" value="F:electron transfer activity"/>
    <property type="evidence" value="ECO:0007669"/>
    <property type="project" value="UniProtKB-UniRule"/>
</dbReference>
<evidence type="ECO:0000313" key="9">
    <source>
        <dbReference type="Proteomes" id="UP000004508"/>
    </source>
</evidence>
<evidence type="ECO:0000256" key="3">
    <source>
        <dbReference type="ARBA" id="ARBA00023002"/>
    </source>
</evidence>
<keyword evidence="2 6" id="KW-0288">FMN</keyword>
<dbReference type="InParanoid" id="D6TLF4"/>
<evidence type="ECO:0000256" key="5">
    <source>
        <dbReference type="ARBA" id="ARBA00048542"/>
    </source>
</evidence>